<dbReference type="OrthoDB" id="5770731at2"/>
<proteinExistence type="predicted"/>
<dbReference type="STRING" id="69.GLE_2884"/>
<evidence type="ECO:0000313" key="2">
    <source>
        <dbReference type="EMBL" id="ALN58232.1"/>
    </source>
</evidence>
<dbReference type="PATRIC" id="fig|69.6.peg.2846"/>
<gene>
    <name evidence="2" type="ORF">GLE_2884</name>
</gene>
<name>A0A0S2DIX6_LYSEN</name>
<organism evidence="2 3">
    <name type="scientific">Lysobacter enzymogenes</name>
    <dbReference type="NCBI Taxonomy" id="69"/>
    <lineage>
        <taxon>Bacteria</taxon>
        <taxon>Pseudomonadati</taxon>
        <taxon>Pseudomonadota</taxon>
        <taxon>Gammaproteobacteria</taxon>
        <taxon>Lysobacterales</taxon>
        <taxon>Lysobacteraceae</taxon>
        <taxon>Lysobacter</taxon>
    </lineage>
</organism>
<sequence>MSNEFRPLVQVLRELKILAQKRSSGFAYIVTEDNHSCIVRLHQGQVQEVVYRMLRNEEAVQRLSMVSAAKVRFESSGIAALPPGRTPLSEGSVEWLLGGFEHDLGGQQYQYSPAATPAPLPGASASPAAPAAPAAVAVNPRARQALEQVALNYLGPIAGMLCQEALDAAGGDPHKAIVQLAGQLYSQQEAQRFSEEARTALAALR</sequence>
<dbReference type="EMBL" id="CP013140">
    <property type="protein sequence ID" value="ALN58232.1"/>
    <property type="molecule type" value="Genomic_DNA"/>
</dbReference>
<reference evidence="2 3" key="1">
    <citation type="submission" date="2015-11" db="EMBL/GenBank/DDBJ databases">
        <title>Genome sequences of Lysobacter enzymogenes strain C3 and Lysobacter antibioticus ATCC 29479.</title>
        <authorList>
            <person name="Kobayashi D.Y."/>
        </authorList>
    </citation>
    <scope>NUCLEOTIDE SEQUENCE [LARGE SCALE GENOMIC DNA]</scope>
    <source>
        <strain evidence="2 3">C3</strain>
    </source>
</reference>
<evidence type="ECO:0000313" key="3">
    <source>
        <dbReference type="Proteomes" id="UP000061569"/>
    </source>
</evidence>
<dbReference type="Proteomes" id="UP000061569">
    <property type="component" value="Chromosome"/>
</dbReference>
<accession>A0A0S2DIX6</accession>
<evidence type="ECO:0000259" key="1">
    <source>
        <dbReference type="Pfam" id="PF26309"/>
    </source>
</evidence>
<dbReference type="AlphaFoldDB" id="A0A0S2DIX6"/>
<protein>
    <recommendedName>
        <fullName evidence="1">DUF8082 domain-containing protein</fullName>
    </recommendedName>
</protein>
<dbReference type="InterPro" id="IPR058395">
    <property type="entry name" value="DUF8082"/>
</dbReference>
<dbReference type="Pfam" id="PF26309">
    <property type="entry name" value="DUF8082"/>
    <property type="match status" value="1"/>
</dbReference>
<feature type="domain" description="DUF8082" evidence="1">
    <location>
        <begin position="144"/>
        <end position="201"/>
    </location>
</feature>
<dbReference type="KEGG" id="lez:GLE_2884"/>